<feature type="compositionally biased region" description="Polar residues" evidence="1">
    <location>
        <begin position="41"/>
        <end position="54"/>
    </location>
</feature>
<accession>A0A3N7EGU8</accession>
<feature type="region of interest" description="Disordered" evidence="1">
    <location>
        <begin position="31"/>
        <end position="54"/>
    </location>
</feature>
<name>A0A3N7EGU8_POPTR</name>
<evidence type="ECO:0000256" key="1">
    <source>
        <dbReference type="SAM" id="MobiDB-lite"/>
    </source>
</evidence>
<dbReference type="Proteomes" id="UP000006729">
    <property type="component" value="Chromosome 2"/>
</dbReference>
<reference evidence="2 3" key="1">
    <citation type="journal article" date="2006" name="Science">
        <title>The genome of black cottonwood, Populus trichocarpa (Torr. &amp; Gray).</title>
        <authorList>
            <person name="Tuskan G.A."/>
            <person name="Difazio S."/>
            <person name="Jansson S."/>
            <person name="Bohlmann J."/>
            <person name="Grigoriev I."/>
            <person name="Hellsten U."/>
            <person name="Putnam N."/>
            <person name="Ralph S."/>
            <person name="Rombauts S."/>
            <person name="Salamov A."/>
            <person name="Schein J."/>
            <person name="Sterck L."/>
            <person name="Aerts A."/>
            <person name="Bhalerao R.R."/>
            <person name="Bhalerao R.P."/>
            <person name="Blaudez D."/>
            <person name="Boerjan W."/>
            <person name="Brun A."/>
            <person name="Brunner A."/>
            <person name="Busov V."/>
            <person name="Campbell M."/>
            <person name="Carlson J."/>
            <person name="Chalot M."/>
            <person name="Chapman J."/>
            <person name="Chen G.L."/>
            <person name="Cooper D."/>
            <person name="Coutinho P.M."/>
            <person name="Couturier J."/>
            <person name="Covert S."/>
            <person name="Cronk Q."/>
            <person name="Cunningham R."/>
            <person name="Davis J."/>
            <person name="Degroeve S."/>
            <person name="Dejardin A."/>
            <person name="Depamphilis C."/>
            <person name="Detter J."/>
            <person name="Dirks B."/>
            <person name="Dubchak I."/>
            <person name="Duplessis S."/>
            <person name="Ehlting J."/>
            <person name="Ellis B."/>
            <person name="Gendler K."/>
            <person name="Goodstein D."/>
            <person name="Gribskov M."/>
            <person name="Grimwood J."/>
            <person name="Groover A."/>
            <person name="Gunter L."/>
            <person name="Hamberger B."/>
            <person name="Heinze B."/>
            <person name="Helariutta Y."/>
            <person name="Henrissat B."/>
            <person name="Holligan D."/>
            <person name="Holt R."/>
            <person name="Huang W."/>
            <person name="Islam-Faridi N."/>
            <person name="Jones S."/>
            <person name="Jones-Rhoades M."/>
            <person name="Jorgensen R."/>
            <person name="Joshi C."/>
            <person name="Kangasjarvi J."/>
            <person name="Karlsson J."/>
            <person name="Kelleher C."/>
            <person name="Kirkpatrick R."/>
            <person name="Kirst M."/>
            <person name="Kohler A."/>
            <person name="Kalluri U."/>
            <person name="Larimer F."/>
            <person name="Leebens-Mack J."/>
            <person name="Leple J.C."/>
            <person name="Locascio P."/>
            <person name="Lou Y."/>
            <person name="Lucas S."/>
            <person name="Martin F."/>
            <person name="Montanini B."/>
            <person name="Napoli C."/>
            <person name="Nelson D.R."/>
            <person name="Nelson C."/>
            <person name="Nieminen K."/>
            <person name="Nilsson O."/>
            <person name="Pereda V."/>
            <person name="Peter G."/>
            <person name="Philippe R."/>
            <person name="Pilate G."/>
            <person name="Poliakov A."/>
            <person name="Razumovskaya J."/>
            <person name="Richardson P."/>
            <person name="Rinaldi C."/>
            <person name="Ritland K."/>
            <person name="Rouze P."/>
            <person name="Ryaboy D."/>
            <person name="Schmutz J."/>
            <person name="Schrader J."/>
            <person name="Segerman B."/>
            <person name="Shin H."/>
            <person name="Siddiqui A."/>
            <person name="Sterky F."/>
            <person name="Terry A."/>
            <person name="Tsai C.J."/>
            <person name="Uberbacher E."/>
            <person name="Unneberg P."/>
            <person name="Vahala J."/>
            <person name="Wall K."/>
            <person name="Wessler S."/>
            <person name="Yang G."/>
            <person name="Yin T."/>
            <person name="Douglas C."/>
            <person name="Marra M."/>
            <person name="Sandberg G."/>
            <person name="Van de Peer Y."/>
            <person name="Rokhsar D."/>
        </authorList>
    </citation>
    <scope>NUCLEOTIDE SEQUENCE [LARGE SCALE GENOMIC DNA]</scope>
    <source>
        <strain evidence="3">cv. Nisqually</strain>
    </source>
</reference>
<evidence type="ECO:0000313" key="2">
    <source>
        <dbReference type="EMBL" id="RQO86456.1"/>
    </source>
</evidence>
<dbReference type="InParanoid" id="A0A3N7EGU8"/>
<sequence length="54" mass="5802">MILHITVSGESNLDQALCIIGIGRGGFRVDGGKWEGRKQTNKSGSLNTKNGTRE</sequence>
<dbReference type="EMBL" id="CM009291">
    <property type="protein sequence ID" value="RQO86456.1"/>
    <property type="molecule type" value="Genomic_DNA"/>
</dbReference>
<keyword evidence="3" id="KW-1185">Reference proteome</keyword>
<dbReference type="AlphaFoldDB" id="A0A3N7EGU8"/>
<gene>
    <name evidence="2" type="ORF">POPTR_002G037050</name>
</gene>
<proteinExistence type="predicted"/>
<evidence type="ECO:0000313" key="3">
    <source>
        <dbReference type="Proteomes" id="UP000006729"/>
    </source>
</evidence>
<organism evidence="2 3">
    <name type="scientific">Populus trichocarpa</name>
    <name type="common">Western balsam poplar</name>
    <name type="synonym">Populus balsamifera subsp. trichocarpa</name>
    <dbReference type="NCBI Taxonomy" id="3694"/>
    <lineage>
        <taxon>Eukaryota</taxon>
        <taxon>Viridiplantae</taxon>
        <taxon>Streptophyta</taxon>
        <taxon>Embryophyta</taxon>
        <taxon>Tracheophyta</taxon>
        <taxon>Spermatophyta</taxon>
        <taxon>Magnoliopsida</taxon>
        <taxon>eudicotyledons</taxon>
        <taxon>Gunneridae</taxon>
        <taxon>Pentapetalae</taxon>
        <taxon>rosids</taxon>
        <taxon>fabids</taxon>
        <taxon>Malpighiales</taxon>
        <taxon>Salicaceae</taxon>
        <taxon>Saliceae</taxon>
        <taxon>Populus</taxon>
    </lineage>
</organism>
<protein>
    <submittedName>
        <fullName evidence="2">Uncharacterized protein</fullName>
    </submittedName>
</protein>